<reference evidence="2" key="2">
    <citation type="submission" date="2021-09" db="EMBL/GenBank/DDBJ databases">
        <authorList>
            <person name="Gilroy R."/>
        </authorList>
    </citation>
    <scope>NUCLEOTIDE SEQUENCE</scope>
    <source>
        <strain evidence="2">CHK193-16274</strain>
    </source>
</reference>
<feature type="transmembrane region" description="Helical" evidence="1">
    <location>
        <begin position="9"/>
        <end position="31"/>
    </location>
</feature>
<evidence type="ECO:0000313" key="2">
    <source>
        <dbReference type="EMBL" id="HJF41391.1"/>
    </source>
</evidence>
<dbReference type="Proteomes" id="UP000749320">
    <property type="component" value="Unassembled WGS sequence"/>
</dbReference>
<reference evidence="2" key="1">
    <citation type="journal article" date="2021" name="PeerJ">
        <title>Extensive microbial diversity within the chicken gut microbiome revealed by metagenomics and culture.</title>
        <authorList>
            <person name="Gilroy R."/>
            <person name="Ravi A."/>
            <person name="Getino M."/>
            <person name="Pursley I."/>
            <person name="Horton D.L."/>
            <person name="Alikhan N.F."/>
            <person name="Baker D."/>
            <person name="Gharbi K."/>
            <person name="Hall N."/>
            <person name="Watson M."/>
            <person name="Adriaenssens E.M."/>
            <person name="Foster-Nyarko E."/>
            <person name="Jarju S."/>
            <person name="Secka A."/>
            <person name="Antonio M."/>
            <person name="Oren A."/>
            <person name="Chaudhuri R.R."/>
            <person name="La Ragione R."/>
            <person name="Hildebrand F."/>
            <person name="Pallen M.J."/>
        </authorList>
    </citation>
    <scope>NUCLEOTIDE SEQUENCE</scope>
    <source>
        <strain evidence="2">CHK193-16274</strain>
    </source>
</reference>
<dbReference type="AlphaFoldDB" id="A0A921GCY6"/>
<keyword evidence="1" id="KW-0812">Transmembrane</keyword>
<proteinExistence type="predicted"/>
<evidence type="ECO:0000313" key="3">
    <source>
        <dbReference type="Proteomes" id="UP000749320"/>
    </source>
</evidence>
<organism evidence="2 3">
    <name type="scientific">Thomasclavelia spiroformis</name>
    <dbReference type="NCBI Taxonomy" id="29348"/>
    <lineage>
        <taxon>Bacteria</taxon>
        <taxon>Bacillati</taxon>
        <taxon>Bacillota</taxon>
        <taxon>Erysipelotrichia</taxon>
        <taxon>Erysipelotrichales</taxon>
        <taxon>Coprobacillaceae</taxon>
        <taxon>Thomasclavelia</taxon>
    </lineage>
</organism>
<dbReference type="EMBL" id="DYWV01000366">
    <property type="protein sequence ID" value="HJF41391.1"/>
    <property type="molecule type" value="Genomic_DNA"/>
</dbReference>
<name>A0A921GCY6_9FIRM</name>
<sequence>MREAIGNTFVFNFIIVFVILFVALFATSSAYSKAARVKNTIMDIVEENADLLEDRMNLPEEVVDEIETSLKKLGYRLNVNQQNKCPQVVGGTLMNSFSNYHYCVYKHEKTDKSSGNLPRRGNYYTVISYMYFDIPLIGSNLELEIKGQTRTYFKEIKYNG</sequence>
<gene>
    <name evidence="2" type="ORF">K8V91_10750</name>
</gene>
<evidence type="ECO:0000256" key="1">
    <source>
        <dbReference type="SAM" id="Phobius"/>
    </source>
</evidence>
<keyword evidence="1" id="KW-1133">Transmembrane helix</keyword>
<comment type="caution">
    <text evidence="2">The sequence shown here is derived from an EMBL/GenBank/DDBJ whole genome shotgun (WGS) entry which is preliminary data.</text>
</comment>
<protein>
    <submittedName>
        <fullName evidence="2">Uncharacterized protein</fullName>
    </submittedName>
</protein>
<accession>A0A921GCY6</accession>
<keyword evidence="1" id="KW-0472">Membrane</keyword>